<accession>W6QQI4</accession>
<proteinExistence type="predicted"/>
<reference evidence="1" key="1">
    <citation type="journal article" date="2014" name="Nat. Commun.">
        <title>Multiple recent horizontal transfers of a large genomic region in cheese making fungi.</title>
        <authorList>
            <person name="Cheeseman K."/>
            <person name="Ropars J."/>
            <person name="Renault P."/>
            <person name="Dupont J."/>
            <person name="Gouzy J."/>
            <person name="Branca A."/>
            <person name="Abraham A.L."/>
            <person name="Ceppi M."/>
            <person name="Conseiller E."/>
            <person name="Debuchy R."/>
            <person name="Malagnac F."/>
            <person name="Goarin A."/>
            <person name="Silar P."/>
            <person name="Lacoste S."/>
            <person name="Sallet E."/>
            <person name="Bensimon A."/>
            <person name="Giraud T."/>
            <person name="Brygoo Y."/>
        </authorList>
    </citation>
    <scope>NUCLEOTIDE SEQUENCE [LARGE SCALE GENOMIC DNA]</scope>
    <source>
        <strain evidence="1">FM164</strain>
    </source>
</reference>
<dbReference type="Proteomes" id="UP000030686">
    <property type="component" value="Unassembled WGS sequence"/>
</dbReference>
<organism evidence="1 2">
    <name type="scientific">Penicillium roqueforti (strain FM164)</name>
    <dbReference type="NCBI Taxonomy" id="1365484"/>
    <lineage>
        <taxon>Eukaryota</taxon>
        <taxon>Fungi</taxon>
        <taxon>Dikarya</taxon>
        <taxon>Ascomycota</taxon>
        <taxon>Pezizomycotina</taxon>
        <taxon>Eurotiomycetes</taxon>
        <taxon>Eurotiomycetidae</taxon>
        <taxon>Eurotiales</taxon>
        <taxon>Aspergillaceae</taxon>
        <taxon>Penicillium</taxon>
    </lineage>
</organism>
<gene>
    <name evidence="1" type="ORF">PROQFM164_S02g001938</name>
</gene>
<name>W6QQI4_PENRF</name>
<dbReference type="EMBL" id="HG792016">
    <property type="protein sequence ID" value="CDM31787.1"/>
    <property type="molecule type" value="Genomic_DNA"/>
</dbReference>
<sequence>MQLCIHTTCLFIEIYEYLNVPACPDMYSIYMVVYPPKQTRGSMAMQTEYGSKQRELCAS</sequence>
<evidence type="ECO:0000313" key="2">
    <source>
        <dbReference type="Proteomes" id="UP000030686"/>
    </source>
</evidence>
<protein>
    <submittedName>
        <fullName evidence="1">Genomic scaffold, ProqFM164S02</fullName>
    </submittedName>
</protein>
<dbReference type="AlphaFoldDB" id="W6QQI4"/>
<keyword evidence="2" id="KW-1185">Reference proteome</keyword>
<evidence type="ECO:0000313" key="1">
    <source>
        <dbReference type="EMBL" id="CDM31787.1"/>
    </source>
</evidence>